<evidence type="ECO:0000313" key="5">
    <source>
        <dbReference type="EMBL" id="AUP81688.1"/>
    </source>
</evidence>
<dbReference type="SMART" id="SM00418">
    <property type="entry name" value="HTH_ARSR"/>
    <property type="match status" value="1"/>
</dbReference>
<dbReference type="AlphaFoldDB" id="A0A2K9PXY0"/>
<feature type="domain" description="HTH arsR-type" evidence="4">
    <location>
        <begin position="9"/>
        <end position="101"/>
    </location>
</feature>
<protein>
    <submittedName>
        <fullName evidence="5">ArsR family transcriptional regulator</fullName>
    </submittedName>
</protein>
<organism evidence="5 6">
    <name type="scientific">Flavivirga eckloniae</name>
    <dbReference type="NCBI Taxonomy" id="1803846"/>
    <lineage>
        <taxon>Bacteria</taxon>
        <taxon>Pseudomonadati</taxon>
        <taxon>Bacteroidota</taxon>
        <taxon>Flavobacteriia</taxon>
        <taxon>Flavobacteriales</taxon>
        <taxon>Flavobacteriaceae</taxon>
        <taxon>Flavivirga</taxon>
    </lineage>
</organism>
<dbReference type="RefSeq" id="WP_102758330.1">
    <property type="nucleotide sequence ID" value="NZ_CP025791.1"/>
</dbReference>
<name>A0A2K9PXY0_9FLAO</name>
<evidence type="ECO:0000256" key="3">
    <source>
        <dbReference type="ARBA" id="ARBA00023163"/>
    </source>
</evidence>
<dbReference type="PANTHER" id="PTHR33154:SF15">
    <property type="entry name" value="REGULATORY PROTEIN ARSR"/>
    <property type="match status" value="1"/>
</dbReference>
<keyword evidence="2" id="KW-0238">DNA-binding</keyword>
<dbReference type="InterPro" id="IPR001845">
    <property type="entry name" value="HTH_ArsR_DNA-bd_dom"/>
</dbReference>
<dbReference type="PROSITE" id="PS50987">
    <property type="entry name" value="HTH_ARSR_2"/>
    <property type="match status" value="1"/>
</dbReference>
<gene>
    <name evidence="5" type="ORF">C1H87_19085</name>
</gene>
<dbReference type="InterPro" id="IPR036388">
    <property type="entry name" value="WH-like_DNA-bd_sf"/>
</dbReference>
<evidence type="ECO:0000259" key="4">
    <source>
        <dbReference type="PROSITE" id="PS50987"/>
    </source>
</evidence>
<dbReference type="Gene3D" id="1.10.10.10">
    <property type="entry name" value="Winged helix-like DNA-binding domain superfamily/Winged helix DNA-binding domain"/>
    <property type="match status" value="1"/>
</dbReference>
<dbReference type="OrthoDB" id="9800049at2"/>
<dbReference type="PRINTS" id="PR00778">
    <property type="entry name" value="HTHARSR"/>
</dbReference>
<dbReference type="InterPro" id="IPR011991">
    <property type="entry name" value="ArsR-like_HTH"/>
</dbReference>
<dbReference type="CDD" id="cd00090">
    <property type="entry name" value="HTH_ARSR"/>
    <property type="match status" value="1"/>
</dbReference>
<dbReference type="SUPFAM" id="SSF46785">
    <property type="entry name" value="Winged helix' DNA-binding domain"/>
    <property type="match status" value="1"/>
</dbReference>
<dbReference type="GO" id="GO:0003677">
    <property type="term" value="F:DNA binding"/>
    <property type="evidence" value="ECO:0007669"/>
    <property type="project" value="UniProtKB-KW"/>
</dbReference>
<keyword evidence="6" id="KW-1185">Reference proteome</keyword>
<keyword evidence="3" id="KW-0804">Transcription</keyword>
<dbReference type="EMBL" id="CP025791">
    <property type="protein sequence ID" value="AUP81688.1"/>
    <property type="molecule type" value="Genomic_DNA"/>
</dbReference>
<dbReference type="InterPro" id="IPR051081">
    <property type="entry name" value="HTH_MetalResp_TranReg"/>
</dbReference>
<keyword evidence="1" id="KW-0805">Transcription regulation</keyword>
<reference evidence="5 6" key="1">
    <citation type="submission" date="2018-01" db="EMBL/GenBank/DDBJ databases">
        <title>Complete genome sequence of Flavivirga eckloniae ECD14 isolated from seaweed Ecklonia cava.</title>
        <authorList>
            <person name="Lee J.H."/>
            <person name="Baik K.S."/>
            <person name="Seong C.N."/>
        </authorList>
    </citation>
    <scope>NUCLEOTIDE SEQUENCE [LARGE SCALE GENOMIC DNA]</scope>
    <source>
        <strain evidence="5 6">ECD14</strain>
    </source>
</reference>
<evidence type="ECO:0000256" key="2">
    <source>
        <dbReference type="ARBA" id="ARBA00023125"/>
    </source>
</evidence>
<accession>A0A2K9PXY0</accession>
<dbReference type="GO" id="GO:0003700">
    <property type="term" value="F:DNA-binding transcription factor activity"/>
    <property type="evidence" value="ECO:0007669"/>
    <property type="project" value="InterPro"/>
</dbReference>
<sequence>MKRHLEDIEYSENTEVLAKFAKALSHPTRIAILKHLGAQSCCFTGDLVDVFPLAQSTVSQHLKELKNAGLIQGELKPPKIKYCINQENWNTAKSLFNNFFD</sequence>
<dbReference type="Proteomes" id="UP000235826">
    <property type="component" value="Chromosome"/>
</dbReference>
<evidence type="ECO:0000256" key="1">
    <source>
        <dbReference type="ARBA" id="ARBA00023015"/>
    </source>
</evidence>
<dbReference type="InterPro" id="IPR036390">
    <property type="entry name" value="WH_DNA-bd_sf"/>
</dbReference>
<dbReference type="NCBIfam" id="NF033788">
    <property type="entry name" value="HTH_metalloreg"/>
    <property type="match status" value="1"/>
</dbReference>
<dbReference type="KEGG" id="fek:C1H87_19085"/>
<dbReference type="Pfam" id="PF01022">
    <property type="entry name" value="HTH_5"/>
    <property type="match status" value="1"/>
</dbReference>
<evidence type="ECO:0000313" key="6">
    <source>
        <dbReference type="Proteomes" id="UP000235826"/>
    </source>
</evidence>
<dbReference type="PANTHER" id="PTHR33154">
    <property type="entry name" value="TRANSCRIPTIONAL REGULATOR, ARSR FAMILY"/>
    <property type="match status" value="1"/>
</dbReference>
<proteinExistence type="predicted"/>